<dbReference type="EMBL" id="JAMSHA010000011">
    <property type="protein sequence ID" value="MCV2224948.1"/>
    <property type="molecule type" value="Genomic_DNA"/>
</dbReference>
<name>A0ABT2Y1Y1_9PSED</name>
<proteinExistence type="predicted"/>
<reference evidence="1" key="1">
    <citation type="submission" date="2022-06" db="EMBL/GenBank/DDBJ databases">
        <title>De novo draft assembly of the Pseudomonas mercurotoleraris sp. nov., isolated from the plants rhizosphere.</title>
        <authorList>
            <person name="Robas M."/>
            <person name="Gonzalez D."/>
            <person name="Fernandez V.M."/>
            <person name="Luna L."/>
            <person name="Provanza A."/>
            <person name="Jimenez P.A."/>
        </authorList>
    </citation>
    <scope>NUCLEOTIDE SEQUENCE</scope>
    <source>
        <strain evidence="1">SAICEUPSM</strain>
    </source>
</reference>
<evidence type="ECO:0000313" key="2">
    <source>
        <dbReference type="Proteomes" id="UP001063475"/>
    </source>
</evidence>
<dbReference type="RefSeq" id="WP_263471496.1">
    <property type="nucleotide sequence ID" value="NZ_JAMSHA010000011.1"/>
</dbReference>
<keyword evidence="2" id="KW-1185">Reference proteome</keyword>
<organism evidence="1 2">
    <name type="scientific">Pseudomonas mercuritolerans</name>
    <dbReference type="NCBI Taxonomy" id="2951809"/>
    <lineage>
        <taxon>Bacteria</taxon>
        <taxon>Pseudomonadati</taxon>
        <taxon>Pseudomonadota</taxon>
        <taxon>Gammaproteobacteria</taxon>
        <taxon>Pseudomonadales</taxon>
        <taxon>Pseudomonadaceae</taxon>
        <taxon>Pseudomonas</taxon>
    </lineage>
</organism>
<evidence type="ECO:0000313" key="1">
    <source>
        <dbReference type="EMBL" id="MCV2224948.1"/>
    </source>
</evidence>
<sequence length="205" mass="22948">MISTDFFKVAELFLGGAGHLPSTLFGLRNFSETELLHCDFELVGDPLSFHFFEKAYQAPYFRRKVTVVLKQYFFGAERLGCGLSIVGKTRLNTVLKGLASKQYSADASGELINLYFSEDKREGAVIIAPGFVIRFNQWSTRDSYKISTLECDFRYGRFGDIAKKAVFEAYKPIDLGSMKSEGRAIGCSNALKGLIRTISDYPRLG</sequence>
<dbReference type="Proteomes" id="UP001063475">
    <property type="component" value="Unassembled WGS sequence"/>
</dbReference>
<comment type="caution">
    <text evidence="1">The sequence shown here is derived from an EMBL/GenBank/DDBJ whole genome shotgun (WGS) entry which is preliminary data.</text>
</comment>
<gene>
    <name evidence="1" type="ORF">ND528_25680</name>
</gene>
<protein>
    <submittedName>
        <fullName evidence="1">Uncharacterized protein</fullName>
    </submittedName>
</protein>
<accession>A0ABT2Y1Y1</accession>